<name>A0A853ANM7_9PSEU</name>
<keyword evidence="2" id="KW-0808">Transferase</keyword>
<accession>A0A853ANM7</accession>
<dbReference type="RefSeq" id="WP_179716829.1">
    <property type="nucleotide sequence ID" value="NZ_BAABFH010000001.1"/>
</dbReference>
<organism evidence="2 3">
    <name type="scientific">Saccharopolyspora hordei</name>
    <dbReference type="NCBI Taxonomy" id="1838"/>
    <lineage>
        <taxon>Bacteria</taxon>
        <taxon>Bacillati</taxon>
        <taxon>Actinomycetota</taxon>
        <taxon>Actinomycetes</taxon>
        <taxon>Pseudonocardiales</taxon>
        <taxon>Pseudonocardiaceae</taxon>
        <taxon>Saccharopolyspora</taxon>
    </lineage>
</organism>
<dbReference type="Proteomes" id="UP000587002">
    <property type="component" value="Unassembled WGS sequence"/>
</dbReference>
<comment type="caution">
    <text evidence="2">The sequence shown here is derived from an EMBL/GenBank/DDBJ whole genome shotgun (WGS) entry which is preliminary data.</text>
</comment>
<dbReference type="PANTHER" id="PTHR43190:SF3">
    <property type="entry name" value="N-ACETYL-D-GLUCOSAMINE KINASE"/>
    <property type="match status" value="1"/>
</dbReference>
<dbReference type="InterPro" id="IPR043129">
    <property type="entry name" value="ATPase_NBD"/>
</dbReference>
<evidence type="ECO:0000313" key="3">
    <source>
        <dbReference type="Proteomes" id="UP000587002"/>
    </source>
</evidence>
<dbReference type="EMBL" id="JACCFJ010000001">
    <property type="protein sequence ID" value="NYI81647.1"/>
    <property type="molecule type" value="Genomic_DNA"/>
</dbReference>
<evidence type="ECO:0000259" key="1">
    <source>
        <dbReference type="Pfam" id="PF01869"/>
    </source>
</evidence>
<dbReference type="InterPro" id="IPR002731">
    <property type="entry name" value="ATPase_BadF"/>
</dbReference>
<sequence length="321" mass="32804">MHCDAAPAVLGMDVGGTSSRALVSDLSGRVLGRGEAAGGNPNSHPADEAVRQIAAATRTALREVDPARVRAAVIGMAGVSKMADPQFRELFEREWARLGLSCGMRAISDCEVAFAAGTPEPTGTVLIAGTGAIAARIDRHELTRTAGGYGWLLGDEGSAYWLGREAVRATLAALDRGEELRGLTAAVREALLPDVPEVTRKQLITAVNAEPPIRLAELAPLVTGAADATAADIVARAARVLADTAEQTRAPGDSTPIVLAGGLVAPGNPVGDALRAELADRGFPTPSTAGPGAAGAAWLAALDLAPDPTALHRHLLPATTP</sequence>
<dbReference type="PANTHER" id="PTHR43190">
    <property type="entry name" value="N-ACETYL-D-GLUCOSAMINE KINASE"/>
    <property type="match status" value="1"/>
</dbReference>
<dbReference type="Gene3D" id="3.30.420.40">
    <property type="match status" value="2"/>
</dbReference>
<dbReference type="CDD" id="cd24007">
    <property type="entry name" value="ASKHA_NBD_eukNAGK-like"/>
    <property type="match status" value="1"/>
</dbReference>
<dbReference type="AlphaFoldDB" id="A0A853ANM7"/>
<keyword evidence="2" id="KW-0418">Kinase</keyword>
<reference evidence="2 3" key="1">
    <citation type="submission" date="2020-07" db="EMBL/GenBank/DDBJ databases">
        <title>Sequencing the genomes of 1000 actinobacteria strains.</title>
        <authorList>
            <person name="Klenk H.-P."/>
        </authorList>
    </citation>
    <scope>NUCLEOTIDE SEQUENCE [LARGE SCALE GENOMIC DNA]</scope>
    <source>
        <strain evidence="2 3">DSM 44065</strain>
    </source>
</reference>
<dbReference type="GO" id="GO:0016301">
    <property type="term" value="F:kinase activity"/>
    <property type="evidence" value="ECO:0007669"/>
    <property type="project" value="UniProtKB-KW"/>
</dbReference>
<dbReference type="Pfam" id="PF01869">
    <property type="entry name" value="BcrAD_BadFG"/>
    <property type="match status" value="1"/>
</dbReference>
<protein>
    <submittedName>
        <fullName evidence="2">N-acetylglucosamine kinase-like BadF-type ATPase</fullName>
    </submittedName>
</protein>
<feature type="domain" description="ATPase BadF/BadG/BcrA/BcrD type" evidence="1">
    <location>
        <begin position="10"/>
        <end position="297"/>
    </location>
</feature>
<evidence type="ECO:0000313" key="2">
    <source>
        <dbReference type="EMBL" id="NYI81647.1"/>
    </source>
</evidence>
<dbReference type="InterPro" id="IPR052519">
    <property type="entry name" value="Euk-type_GlcNAc_Kinase"/>
</dbReference>
<proteinExistence type="predicted"/>
<gene>
    <name evidence="2" type="ORF">HNR68_000277</name>
</gene>
<dbReference type="SUPFAM" id="SSF53067">
    <property type="entry name" value="Actin-like ATPase domain"/>
    <property type="match status" value="2"/>
</dbReference>
<keyword evidence="3" id="KW-1185">Reference proteome</keyword>